<comment type="catalytic activity">
    <reaction evidence="1">
        <text>adenosine(2030) in 23S rRNA + S-adenosyl-L-methionine = N(6)-methyladenosine(2030) in 23S rRNA + S-adenosyl-L-homocysteine + H(+)</text>
        <dbReference type="Rhea" id="RHEA:43736"/>
        <dbReference type="Rhea" id="RHEA-COMP:10668"/>
        <dbReference type="Rhea" id="RHEA-COMP:10669"/>
        <dbReference type="ChEBI" id="CHEBI:15378"/>
        <dbReference type="ChEBI" id="CHEBI:57856"/>
        <dbReference type="ChEBI" id="CHEBI:59789"/>
        <dbReference type="ChEBI" id="CHEBI:74411"/>
        <dbReference type="ChEBI" id="CHEBI:74449"/>
        <dbReference type="EC" id="2.1.1.266"/>
    </reaction>
</comment>
<feature type="site" description="Interaction with substrate rRNA" evidence="1">
    <location>
        <position position="4"/>
    </location>
</feature>
<dbReference type="InterPro" id="IPR007473">
    <property type="entry name" value="RlmJ"/>
</dbReference>
<feature type="binding site" evidence="1">
    <location>
        <position position="184"/>
    </location>
    <ligand>
        <name>S-adenosyl-L-methionine</name>
        <dbReference type="ChEBI" id="CHEBI:59789"/>
    </ligand>
</feature>
<keyword evidence="1" id="KW-0694">RNA-binding</keyword>
<evidence type="ECO:0000313" key="3">
    <source>
        <dbReference type="Proteomes" id="UP001549320"/>
    </source>
</evidence>
<keyword evidence="1" id="KW-0949">S-adenosyl-L-methionine</keyword>
<feature type="binding site" evidence="1">
    <location>
        <position position="130"/>
    </location>
    <ligand>
        <name>S-adenosyl-L-methionine</name>
        <dbReference type="ChEBI" id="CHEBI:59789"/>
    </ligand>
</feature>
<accession>A0ABV2Q9J5</accession>
<organism evidence="2 3">
    <name type="scientific">Ottowia thiooxydans</name>
    <dbReference type="NCBI Taxonomy" id="219182"/>
    <lineage>
        <taxon>Bacteria</taxon>
        <taxon>Pseudomonadati</taxon>
        <taxon>Pseudomonadota</taxon>
        <taxon>Betaproteobacteria</taxon>
        <taxon>Burkholderiales</taxon>
        <taxon>Comamonadaceae</taxon>
        <taxon>Ottowia</taxon>
    </lineage>
</organism>
<feature type="binding site" evidence="1">
    <location>
        <position position="19"/>
    </location>
    <ligand>
        <name>S-adenosyl-L-methionine</name>
        <dbReference type="ChEBI" id="CHEBI:59789"/>
    </ligand>
</feature>
<keyword evidence="1" id="KW-0698">rRNA processing</keyword>
<keyword evidence="1 2" id="KW-0489">Methyltransferase</keyword>
<proteinExistence type="inferred from homology"/>
<dbReference type="InterPro" id="IPR029063">
    <property type="entry name" value="SAM-dependent_MTases_sf"/>
</dbReference>
<evidence type="ECO:0000313" key="2">
    <source>
        <dbReference type="EMBL" id="MET4577548.1"/>
    </source>
</evidence>
<dbReference type="Proteomes" id="UP001549320">
    <property type="component" value="Unassembled WGS sequence"/>
</dbReference>
<gene>
    <name evidence="1" type="primary">rlmJ</name>
    <name evidence="2" type="ORF">ABIE13_002659</name>
</gene>
<comment type="caution">
    <text evidence="2">The sequence shown here is derived from an EMBL/GenBank/DDBJ whole genome shotgun (WGS) entry which is preliminary data.</text>
</comment>
<reference evidence="2 3" key="1">
    <citation type="submission" date="2024-06" db="EMBL/GenBank/DDBJ databases">
        <title>Sorghum-associated microbial communities from plants grown in Nebraska, USA.</title>
        <authorList>
            <person name="Schachtman D."/>
        </authorList>
    </citation>
    <scope>NUCLEOTIDE SEQUENCE [LARGE SCALE GENOMIC DNA]</scope>
    <source>
        <strain evidence="2 3">2709</strain>
    </source>
</reference>
<sequence>MFSYRHAFHAGSHADVLKHLTLIATLRHLMQKPTPLTMVDTHAGAGLYRLDGDYAETSGEAANGILRLAKLPTSKGAQPEDDALADYLEVIKAFNTDDVWRVYPGSPFVMHHLMSEADRASVRDRLKLFEIHPTDAKTLQGNIGQLEAGRQITVSAQDGFEGLKALLPPPPAPGGSRRAVVLMDPSYEIKTDYAKVHTAMQDAMRRFPTGVYLVWYPIIGRPEAHDLPRKLKTMAMQAERPWLHATLNVGAPAADTSGDPTRPDRRGLTSSGMFVINPPHPLKPALEAVLPKVLKALGNGSGQRWEVEAQRS</sequence>
<name>A0ABV2Q9J5_9BURK</name>
<dbReference type="Gene3D" id="3.40.50.150">
    <property type="entry name" value="Vaccinia Virus protein VP39"/>
    <property type="match status" value="1"/>
</dbReference>
<evidence type="ECO:0000256" key="1">
    <source>
        <dbReference type="HAMAP-Rule" id="MF_00934"/>
    </source>
</evidence>
<dbReference type="EMBL" id="JBEPSH010000005">
    <property type="protein sequence ID" value="MET4577548.1"/>
    <property type="molecule type" value="Genomic_DNA"/>
</dbReference>
<comment type="similarity">
    <text evidence="1">Belongs to the RlmJ family.</text>
</comment>
<dbReference type="PANTHER" id="PTHR37426:SF1">
    <property type="entry name" value="RIBOSOMAL RNA LARGE SUBUNIT METHYLTRANSFERASE J"/>
    <property type="match status" value="1"/>
</dbReference>
<dbReference type="HAMAP" id="MF_00934">
    <property type="entry name" value="23SrRNA_methyltr_J"/>
    <property type="match status" value="1"/>
</dbReference>
<keyword evidence="3" id="KW-1185">Reference proteome</keyword>
<feature type="binding site" evidence="1">
    <location>
        <position position="106"/>
    </location>
    <ligand>
        <name>S-adenosyl-L-methionine</name>
        <dbReference type="ChEBI" id="CHEBI:59789"/>
    </ligand>
</feature>
<feature type="binding site" evidence="1">
    <location>
        <position position="42"/>
    </location>
    <ligand>
        <name>S-adenosyl-L-methionine</name>
        <dbReference type="ChEBI" id="CHEBI:59789"/>
    </ligand>
</feature>
<dbReference type="RefSeq" id="WP_354444027.1">
    <property type="nucleotide sequence ID" value="NZ_JBEPSH010000005.1"/>
</dbReference>
<keyword evidence="1 2" id="KW-0808">Transferase</keyword>
<comment type="subunit">
    <text evidence="1">Monomer.</text>
</comment>
<dbReference type="SUPFAM" id="SSF53335">
    <property type="entry name" value="S-adenosyl-L-methionine-dependent methyltransferases"/>
    <property type="match status" value="1"/>
</dbReference>
<protein>
    <recommendedName>
        <fullName evidence="1">Ribosomal RNA large subunit methyltransferase J</fullName>
        <ecNumber evidence="1">2.1.1.266</ecNumber>
    </recommendedName>
    <alternativeName>
        <fullName evidence="1">23S rRNA (adenine(2030)-N6)-methyltransferase</fullName>
    </alternativeName>
    <alternativeName>
        <fullName evidence="1">23S rRNA m6A2030 methyltransferase</fullName>
    </alternativeName>
</protein>
<feature type="active site" description="Proton acceptor" evidence="1">
    <location>
        <position position="184"/>
    </location>
</feature>
<dbReference type="GO" id="GO:0036307">
    <property type="term" value="F:23S rRNA (adenine(2030)-N(6))-methyltransferase activity"/>
    <property type="evidence" value="ECO:0007669"/>
    <property type="project" value="UniProtKB-EC"/>
</dbReference>
<dbReference type="PANTHER" id="PTHR37426">
    <property type="entry name" value="RIBOSOMAL RNA LARGE SUBUNIT METHYLTRANSFERASE J"/>
    <property type="match status" value="1"/>
</dbReference>
<comment type="function">
    <text evidence="1">Specifically methylates the adenine in position 2030 of 23S rRNA.</text>
</comment>
<dbReference type="EC" id="2.1.1.266" evidence="1"/>
<dbReference type="Pfam" id="PF04378">
    <property type="entry name" value="RsmJ"/>
    <property type="match status" value="1"/>
</dbReference>
<feature type="binding site" evidence="1">
    <location>
        <begin position="158"/>
        <end position="159"/>
    </location>
    <ligand>
        <name>S-adenosyl-L-methionine</name>
        <dbReference type="ChEBI" id="CHEBI:59789"/>
    </ligand>
</feature>